<dbReference type="HOGENOM" id="CLU_1245478_0_0_1"/>
<evidence type="ECO:0000256" key="1">
    <source>
        <dbReference type="SAM" id="MobiDB-lite"/>
    </source>
</evidence>
<reference evidence="3" key="2">
    <citation type="submission" date="2015-01" db="EMBL/GenBank/DDBJ databases">
        <title>Evolutionary Origins and Diversification of the Mycorrhizal Mutualists.</title>
        <authorList>
            <consortium name="DOE Joint Genome Institute"/>
            <consortium name="Mycorrhizal Genomics Consortium"/>
            <person name="Kohler A."/>
            <person name="Kuo A."/>
            <person name="Nagy L.G."/>
            <person name="Floudas D."/>
            <person name="Copeland A."/>
            <person name="Barry K.W."/>
            <person name="Cichocki N."/>
            <person name="Veneault-Fourrey C."/>
            <person name="LaButti K."/>
            <person name="Lindquist E.A."/>
            <person name="Lipzen A."/>
            <person name="Lundell T."/>
            <person name="Morin E."/>
            <person name="Murat C."/>
            <person name="Riley R."/>
            <person name="Ohm R."/>
            <person name="Sun H."/>
            <person name="Tunlid A."/>
            <person name="Henrissat B."/>
            <person name="Grigoriev I.V."/>
            <person name="Hibbett D.S."/>
            <person name="Martin F."/>
        </authorList>
    </citation>
    <scope>NUCLEOTIDE SEQUENCE [LARGE SCALE GENOMIC DNA]</scope>
    <source>
        <strain evidence="3">Zn</strain>
    </source>
</reference>
<dbReference type="AlphaFoldDB" id="A0A0C3I0A8"/>
<feature type="region of interest" description="Disordered" evidence="1">
    <location>
        <begin position="52"/>
        <end position="176"/>
    </location>
</feature>
<dbReference type="EMBL" id="KN832870">
    <property type="protein sequence ID" value="KIN07877.1"/>
    <property type="molecule type" value="Genomic_DNA"/>
</dbReference>
<dbReference type="InterPro" id="IPR037738">
    <property type="entry name" value="Ecm13-like"/>
</dbReference>
<dbReference type="PANTHER" id="PTHR36826">
    <property type="entry name" value="PROTEIN ECM13"/>
    <property type="match status" value="1"/>
</dbReference>
<dbReference type="OrthoDB" id="3938221at2759"/>
<feature type="compositionally biased region" description="Acidic residues" evidence="1">
    <location>
        <begin position="140"/>
        <end position="149"/>
    </location>
</feature>
<evidence type="ECO:0000313" key="2">
    <source>
        <dbReference type="EMBL" id="KIN07877.1"/>
    </source>
</evidence>
<dbReference type="Proteomes" id="UP000054321">
    <property type="component" value="Unassembled WGS sequence"/>
</dbReference>
<gene>
    <name evidence="2" type="ORF">OIDMADRAFT_16368</name>
</gene>
<accession>A0A0C3I0A8</accession>
<proteinExistence type="predicted"/>
<evidence type="ECO:0000313" key="3">
    <source>
        <dbReference type="Proteomes" id="UP000054321"/>
    </source>
</evidence>
<dbReference type="PANTHER" id="PTHR36826:SF1">
    <property type="entry name" value="PROTEIN ECM13"/>
    <property type="match status" value="1"/>
</dbReference>
<name>A0A0C3I0A8_OIDMZ</name>
<keyword evidence="3" id="KW-1185">Reference proteome</keyword>
<organism evidence="2 3">
    <name type="scientific">Oidiodendron maius (strain Zn)</name>
    <dbReference type="NCBI Taxonomy" id="913774"/>
    <lineage>
        <taxon>Eukaryota</taxon>
        <taxon>Fungi</taxon>
        <taxon>Dikarya</taxon>
        <taxon>Ascomycota</taxon>
        <taxon>Pezizomycotina</taxon>
        <taxon>Leotiomycetes</taxon>
        <taxon>Leotiomycetes incertae sedis</taxon>
        <taxon>Myxotrichaceae</taxon>
        <taxon>Oidiodendron</taxon>
    </lineage>
</organism>
<feature type="compositionally biased region" description="Acidic residues" evidence="1">
    <location>
        <begin position="52"/>
        <end position="64"/>
    </location>
</feature>
<sequence length="217" mass="23871">MSIHETYRIAHTARCKLQIAADRPDRNLRFILGHAFTLDNLRLQIAQIEQAIDSDSESDEDEPDIPSAPSPGVVSFPKSTNRPVTSSQRRRSPPPHRPAGLSDSDSSQDEDDEYEDDAAEDLRLERFGSAAGLPPRMIDDEGSDEEDELTSPPGTPSQDELRQLTQGGGNDGLTDMYQSVAGCPCQKHSLPTVEKMWDIPQRPEKDAPRLAIVQVAG</sequence>
<feature type="compositionally biased region" description="Acidic residues" evidence="1">
    <location>
        <begin position="106"/>
        <end position="119"/>
    </location>
</feature>
<reference evidence="2 3" key="1">
    <citation type="submission" date="2014-04" db="EMBL/GenBank/DDBJ databases">
        <authorList>
            <consortium name="DOE Joint Genome Institute"/>
            <person name="Kuo A."/>
            <person name="Martino E."/>
            <person name="Perotto S."/>
            <person name="Kohler A."/>
            <person name="Nagy L.G."/>
            <person name="Floudas D."/>
            <person name="Copeland A."/>
            <person name="Barry K.W."/>
            <person name="Cichocki N."/>
            <person name="Veneault-Fourrey C."/>
            <person name="LaButti K."/>
            <person name="Lindquist E.A."/>
            <person name="Lipzen A."/>
            <person name="Lundell T."/>
            <person name="Morin E."/>
            <person name="Murat C."/>
            <person name="Sun H."/>
            <person name="Tunlid A."/>
            <person name="Henrissat B."/>
            <person name="Grigoriev I.V."/>
            <person name="Hibbett D.S."/>
            <person name="Martin F."/>
            <person name="Nordberg H.P."/>
            <person name="Cantor M.N."/>
            <person name="Hua S.X."/>
        </authorList>
    </citation>
    <scope>NUCLEOTIDE SEQUENCE [LARGE SCALE GENOMIC DNA]</scope>
    <source>
        <strain evidence="2 3">Zn</strain>
    </source>
</reference>
<dbReference type="InParanoid" id="A0A0C3I0A8"/>
<protein>
    <submittedName>
        <fullName evidence="2">Uncharacterized protein</fullName>
    </submittedName>
</protein>